<dbReference type="PANTHER" id="PTHR43877">
    <property type="entry name" value="AMINOALKYLPHOSPHONATE N-ACETYLTRANSFERASE-RELATED-RELATED"/>
    <property type="match status" value="1"/>
</dbReference>
<sequence>MPEIEIRDARTAEELAAVRRLCLDYRRHLAEHDPMGRVLVDSFYPEAAYAETLDRLPEGHDAVLLALAGGKPVGCAMSHALEDGSCEIKRVYVSPEGRGRGAARALVQELLTRARARGQSRALLDTMKTLHAARALYTAMGFHERGPYATYAPGEAEELCFFEIPLS</sequence>
<dbReference type="SUPFAM" id="SSF55729">
    <property type="entry name" value="Acyl-CoA N-acyltransferases (Nat)"/>
    <property type="match status" value="1"/>
</dbReference>
<dbReference type="PANTHER" id="PTHR43877:SF2">
    <property type="entry name" value="AMINOALKYLPHOSPHONATE N-ACETYLTRANSFERASE-RELATED"/>
    <property type="match status" value="1"/>
</dbReference>
<name>A0A1P8UY51_9RHOB</name>
<keyword evidence="1 4" id="KW-0808">Transferase</keyword>
<dbReference type="Proteomes" id="UP000187059">
    <property type="component" value="Chromosome"/>
</dbReference>
<reference evidence="4 5" key="1">
    <citation type="submission" date="2016-04" db="EMBL/GenBank/DDBJ databases">
        <title>Deep-sea bacteria in the southern Pacific.</title>
        <authorList>
            <person name="Tang K."/>
        </authorList>
    </citation>
    <scope>NUCLEOTIDE SEQUENCE [LARGE SCALE GENOMIC DNA]</scope>
    <source>
        <strain evidence="4 5">JLT2014</strain>
    </source>
</reference>
<organism evidence="4 5">
    <name type="scientific">Salipiger abyssi</name>
    <dbReference type="NCBI Taxonomy" id="1250539"/>
    <lineage>
        <taxon>Bacteria</taxon>
        <taxon>Pseudomonadati</taxon>
        <taxon>Pseudomonadota</taxon>
        <taxon>Alphaproteobacteria</taxon>
        <taxon>Rhodobacterales</taxon>
        <taxon>Roseobacteraceae</taxon>
        <taxon>Salipiger</taxon>
    </lineage>
</organism>
<dbReference type="KEGG" id="paby:Ga0080574_TMP3977"/>
<evidence type="ECO:0000259" key="3">
    <source>
        <dbReference type="PROSITE" id="PS51186"/>
    </source>
</evidence>
<dbReference type="PROSITE" id="PS51186">
    <property type="entry name" value="GNAT"/>
    <property type="match status" value="1"/>
</dbReference>
<dbReference type="Gene3D" id="3.40.630.30">
    <property type="match status" value="1"/>
</dbReference>
<dbReference type="RefSeq" id="WP_076703665.1">
    <property type="nucleotide sequence ID" value="NZ_CP015093.1"/>
</dbReference>
<keyword evidence="5" id="KW-1185">Reference proteome</keyword>
<evidence type="ECO:0000313" key="5">
    <source>
        <dbReference type="Proteomes" id="UP000187059"/>
    </source>
</evidence>
<gene>
    <name evidence="4" type="ORF">Ga0080574_TMP3977</name>
</gene>
<evidence type="ECO:0000313" key="4">
    <source>
        <dbReference type="EMBL" id="APZ54311.1"/>
    </source>
</evidence>
<dbReference type="CDD" id="cd04301">
    <property type="entry name" value="NAT_SF"/>
    <property type="match status" value="1"/>
</dbReference>
<feature type="domain" description="N-acetyltransferase" evidence="3">
    <location>
        <begin position="4"/>
        <end position="163"/>
    </location>
</feature>
<dbReference type="GO" id="GO:0016747">
    <property type="term" value="F:acyltransferase activity, transferring groups other than amino-acyl groups"/>
    <property type="evidence" value="ECO:0007669"/>
    <property type="project" value="InterPro"/>
</dbReference>
<evidence type="ECO:0000256" key="1">
    <source>
        <dbReference type="ARBA" id="ARBA00022679"/>
    </source>
</evidence>
<dbReference type="Pfam" id="PF00583">
    <property type="entry name" value="Acetyltransf_1"/>
    <property type="match status" value="1"/>
</dbReference>
<dbReference type="STRING" id="1250539.Ga0080574_TMP3977"/>
<dbReference type="InterPro" id="IPR016181">
    <property type="entry name" value="Acyl_CoA_acyltransferase"/>
</dbReference>
<dbReference type="InterPro" id="IPR000182">
    <property type="entry name" value="GNAT_dom"/>
</dbReference>
<evidence type="ECO:0000256" key="2">
    <source>
        <dbReference type="ARBA" id="ARBA00023315"/>
    </source>
</evidence>
<dbReference type="AlphaFoldDB" id="A0A1P8UY51"/>
<keyword evidence="2" id="KW-0012">Acyltransferase</keyword>
<dbReference type="InterPro" id="IPR050832">
    <property type="entry name" value="Bact_Acetyltransf"/>
</dbReference>
<accession>A0A1P8UY51</accession>
<protein>
    <submittedName>
        <fullName evidence="4">Acetyltransferase</fullName>
    </submittedName>
</protein>
<proteinExistence type="predicted"/>
<dbReference type="EMBL" id="CP015093">
    <property type="protein sequence ID" value="APZ54311.1"/>
    <property type="molecule type" value="Genomic_DNA"/>
</dbReference>